<comment type="caution">
    <text evidence="1">The sequence shown here is derived from an EMBL/GenBank/DDBJ whole genome shotgun (WGS) entry which is preliminary data.</text>
</comment>
<gene>
    <name evidence="1" type="ORF">ACFOLH_17520</name>
</gene>
<accession>A0ABV7WNK4</accession>
<proteinExistence type="predicted"/>
<dbReference type="RefSeq" id="WP_340295893.1">
    <property type="nucleotide sequence ID" value="NZ_JBBEOI010000338.1"/>
</dbReference>
<dbReference type="Proteomes" id="UP001595685">
    <property type="component" value="Unassembled WGS sequence"/>
</dbReference>
<name>A0ABV7WNK4_9MICO</name>
<protein>
    <submittedName>
        <fullName evidence="1">Uncharacterized protein</fullName>
    </submittedName>
</protein>
<reference evidence="2" key="1">
    <citation type="journal article" date="2019" name="Int. J. Syst. Evol. Microbiol.">
        <title>The Global Catalogue of Microorganisms (GCM) 10K type strain sequencing project: providing services to taxonomists for standard genome sequencing and annotation.</title>
        <authorList>
            <consortium name="The Broad Institute Genomics Platform"/>
            <consortium name="The Broad Institute Genome Sequencing Center for Infectious Disease"/>
            <person name="Wu L."/>
            <person name="Ma J."/>
        </authorList>
    </citation>
    <scope>NUCLEOTIDE SEQUENCE [LARGE SCALE GENOMIC DNA]</scope>
    <source>
        <strain evidence="2">NCAIM B.02333</strain>
    </source>
</reference>
<sequence>MLVLPPTPGLLDAELAYRRERLGADIATSRRLAAWVGRLRRRTTTRHEDLVLAA</sequence>
<evidence type="ECO:0000313" key="2">
    <source>
        <dbReference type="Proteomes" id="UP001595685"/>
    </source>
</evidence>
<dbReference type="EMBL" id="JBHRWW010000017">
    <property type="protein sequence ID" value="MFC3690148.1"/>
    <property type="molecule type" value="Genomic_DNA"/>
</dbReference>
<evidence type="ECO:0000313" key="1">
    <source>
        <dbReference type="EMBL" id="MFC3690148.1"/>
    </source>
</evidence>
<organism evidence="1 2">
    <name type="scientific">Aquipuribacter hungaricus</name>
    <dbReference type="NCBI Taxonomy" id="545624"/>
    <lineage>
        <taxon>Bacteria</taxon>
        <taxon>Bacillati</taxon>
        <taxon>Actinomycetota</taxon>
        <taxon>Actinomycetes</taxon>
        <taxon>Micrococcales</taxon>
        <taxon>Intrasporangiaceae</taxon>
        <taxon>Aquipuribacter</taxon>
    </lineage>
</organism>
<keyword evidence="2" id="KW-1185">Reference proteome</keyword>